<reference evidence="1" key="2">
    <citation type="journal article" date="2023" name="IMA Fungus">
        <title>Comparative genomic study of the Penicillium genus elucidates a diverse pangenome and 15 lateral gene transfer events.</title>
        <authorList>
            <person name="Petersen C."/>
            <person name="Sorensen T."/>
            <person name="Nielsen M.R."/>
            <person name="Sondergaard T.E."/>
            <person name="Sorensen J.L."/>
            <person name="Fitzpatrick D.A."/>
            <person name="Frisvad J.C."/>
            <person name="Nielsen K.L."/>
        </authorList>
    </citation>
    <scope>NUCLEOTIDE SEQUENCE</scope>
    <source>
        <strain evidence="1">IBT 23319</strain>
    </source>
</reference>
<evidence type="ECO:0000313" key="2">
    <source>
        <dbReference type="Proteomes" id="UP001147733"/>
    </source>
</evidence>
<evidence type="ECO:0000313" key="1">
    <source>
        <dbReference type="EMBL" id="KAJ5231274.1"/>
    </source>
</evidence>
<sequence>MHWLNIHQYRVQQSRGCPTPIQTQAIQATIQVNIRPVLCQYIFAQGPGSHYICVAQPNPNKSLENPAEDPDSICQLMQTVEEYQQQDQKIYKTIIQAEDLNEAML</sequence>
<comment type="caution">
    <text evidence="1">The sequence shown here is derived from an EMBL/GenBank/DDBJ whole genome shotgun (WGS) entry which is preliminary data.</text>
</comment>
<dbReference type="Proteomes" id="UP001147733">
    <property type="component" value="Unassembled WGS sequence"/>
</dbReference>
<protein>
    <submittedName>
        <fullName evidence="1">Uncharacterized protein</fullName>
    </submittedName>
</protein>
<dbReference type="EMBL" id="JAPQKT010000005">
    <property type="protein sequence ID" value="KAJ5231274.1"/>
    <property type="molecule type" value="Genomic_DNA"/>
</dbReference>
<accession>A0A9W9NWV5</accession>
<dbReference type="OrthoDB" id="4358690at2759"/>
<reference evidence="1" key="1">
    <citation type="submission" date="2022-11" db="EMBL/GenBank/DDBJ databases">
        <authorList>
            <person name="Petersen C."/>
        </authorList>
    </citation>
    <scope>NUCLEOTIDE SEQUENCE</scope>
    <source>
        <strain evidence="1">IBT 23319</strain>
    </source>
</reference>
<proteinExistence type="predicted"/>
<dbReference type="AlphaFoldDB" id="A0A9W9NWV5"/>
<dbReference type="RefSeq" id="XP_056500020.1">
    <property type="nucleotide sequence ID" value="XM_056644782.1"/>
</dbReference>
<dbReference type="GeneID" id="81383949"/>
<gene>
    <name evidence="1" type="ORF">N7469_005862</name>
</gene>
<organism evidence="1 2">
    <name type="scientific">Penicillium citrinum</name>
    <dbReference type="NCBI Taxonomy" id="5077"/>
    <lineage>
        <taxon>Eukaryota</taxon>
        <taxon>Fungi</taxon>
        <taxon>Dikarya</taxon>
        <taxon>Ascomycota</taxon>
        <taxon>Pezizomycotina</taxon>
        <taxon>Eurotiomycetes</taxon>
        <taxon>Eurotiomycetidae</taxon>
        <taxon>Eurotiales</taxon>
        <taxon>Aspergillaceae</taxon>
        <taxon>Penicillium</taxon>
    </lineage>
</organism>
<keyword evidence="2" id="KW-1185">Reference proteome</keyword>
<name>A0A9W9NWV5_PENCI</name>